<organism evidence="3 4">
    <name type="scientific">Crenothrix polyspora</name>
    <dbReference type="NCBI Taxonomy" id="360316"/>
    <lineage>
        <taxon>Bacteria</taxon>
        <taxon>Pseudomonadati</taxon>
        <taxon>Pseudomonadota</taxon>
        <taxon>Gammaproteobacteria</taxon>
        <taxon>Methylococcales</taxon>
        <taxon>Crenotrichaceae</taxon>
        <taxon>Crenothrix</taxon>
    </lineage>
</organism>
<gene>
    <name evidence="3" type="ORF">CRENPOLYSF1_530026</name>
</gene>
<protein>
    <submittedName>
        <fullName evidence="3">Peptidase domain-containing protein</fullName>
    </submittedName>
</protein>
<evidence type="ECO:0000313" key="3">
    <source>
        <dbReference type="EMBL" id="SJM94336.1"/>
    </source>
</evidence>
<evidence type="ECO:0000256" key="1">
    <source>
        <dbReference type="SAM" id="SignalP"/>
    </source>
</evidence>
<dbReference type="InterPro" id="IPR029058">
    <property type="entry name" value="AB_hydrolase_fold"/>
</dbReference>
<evidence type="ECO:0000259" key="2">
    <source>
        <dbReference type="Pfam" id="PF07819"/>
    </source>
</evidence>
<dbReference type="Proteomes" id="UP000195667">
    <property type="component" value="Unassembled WGS sequence"/>
</dbReference>
<feature type="domain" description="GPI inositol-deacylase PGAP1-like alpha/beta" evidence="2">
    <location>
        <begin position="149"/>
        <end position="195"/>
    </location>
</feature>
<feature type="chain" id="PRO_5012706770" evidence="1">
    <location>
        <begin position="35"/>
        <end position="383"/>
    </location>
</feature>
<dbReference type="Gene3D" id="3.40.50.1820">
    <property type="entry name" value="alpha/beta hydrolase"/>
    <property type="match status" value="1"/>
</dbReference>
<dbReference type="SUPFAM" id="SSF53474">
    <property type="entry name" value="alpha/beta-Hydrolases"/>
    <property type="match status" value="1"/>
</dbReference>
<dbReference type="AlphaFoldDB" id="A0A1R4HDP4"/>
<dbReference type="InterPro" id="IPR012908">
    <property type="entry name" value="PGAP1-ab_dom-like"/>
</dbReference>
<dbReference type="Pfam" id="PF07819">
    <property type="entry name" value="PGAP1"/>
    <property type="match status" value="1"/>
</dbReference>
<dbReference type="RefSeq" id="WP_176371117.1">
    <property type="nucleotide sequence ID" value="NZ_FUKI01000130.1"/>
</dbReference>
<proteinExistence type="predicted"/>
<keyword evidence="4" id="KW-1185">Reference proteome</keyword>
<sequence>MIILNRCSRFFKHGFGGSALMLVSVLPVLSTAHAATAVVRPKQVVLLLHGLNSNLKTWNKLVSNNAGFDGQCGNPRDADFASVKLTPNSEGVYCMRVNFGMLDRNISAPKGLDKKICAESGGCQGDYSTFDSLGKEIAWSVNRIKSRFGPTVQIVLLGHSRGGLAARAFLQSPSPFKQHVVGLITTGTPHAGTPLGRYHNYLEKTCLPESKYDGFFDTGDCADDWRFVNSTPIKVVAGLDLKAPTIGFLSDISPEINVLNKKISALPAIKMTQLSYGNIKFGCLGGDVIDSQKNCGYDIFGNIWQFKPSRASLNNVLNGQVRDTFRGDGIVPVASQKMSALKGWKLPVKGYAKLERVHVVETQQVLDLTTALTNMYQQVGWVL</sequence>
<dbReference type="GO" id="GO:0016788">
    <property type="term" value="F:hydrolase activity, acting on ester bonds"/>
    <property type="evidence" value="ECO:0007669"/>
    <property type="project" value="InterPro"/>
</dbReference>
<accession>A0A1R4HDP4</accession>
<evidence type="ECO:0000313" key="4">
    <source>
        <dbReference type="Proteomes" id="UP000195667"/>
    </source>
</evidence>
<name>A0A1R4HDP4_9GAMM</name>
<reference evidence="4" key="1">
    <citation type="submission" date="2017-02" db="EMBL/GenBank/DDBJ databases">
        <authorList>
            <person name="Daims H."/>
        </authorList>
    </citation>
    <scope>NUCLEOTIDE SEQUENCE [LARGE SCALE GENOMIC DNA]</scope>
</reference>
<feature type="signal peptide" evidence="1">
    <location>
        <begin position="1"/>
        <end position="34"/>
    </location>
</feature>
<keyword evidence="1" id="KW-0732">Signal</keyword>
<dbReference type="EMBL" id="FUKI01000130">
    <property type="protein sequence ID" value="SJM94336.1"/>
    <property type="molecule type" value="Genomic_DNA"/>
</dbReference>